<keyword evidence="7" id="KW-0961">Cell wall biogenesis/degradation</keyword>
<evidence type="ECO:0000256" key="3">
    <source>
        <dbReference type="ARBA" id="ARBA00011901"/>
    </source>
</evidence>
<dbReference type="InterPro" id="IPR018392">
    <property type="entry name" value="LysM"/>
</dbReference>
<dbReference type="PROSITE" id="PS51782">
    <property type="entry name" value="LYSM"/>
    <property type="match status" value="1"/>
</dbReference>
<dbReference type="SUPFAM" id="SSF54106">
    <property type="entry name" value="LysM domain"/>
    <property type="match status" value="1"/>
</dbReference>
<dbReference type="HOGENOM" id="CLU_047675_4_1_9"/>
<name>C8VXP6_DESAS</name>
<reference evidence="9 10" key="1">
    <citation type="journal article" date="2009" name="Stand. Genomic Sci.">
        <title>Complete genome sequence of Desulfotomaculum acetoxidans type strain (5575).</title>
        <authorList>
            <person name="Spring S."/>
            <person name="Lapidus A."/>
            <person name="Schroder M."/>
            <person name="Gleim D."/>
            <person name="Sims D."/>
            <person name="Meincke L."/>
            <person name="Glavina Del Rio T."/>
            <person name="Tice H."/>
            <person name="Copeland A."/>
            <person name="Cheng J.F."/>
            <person name="Lucas S."/>
            <person name="Chen F."/>
            <person name="Nolan M."/>
            <person name="Bruce D."/>
            <person name="Goodwin L."/>
            <person name="Pitluck S."/>
            <person name="Ivanova N."/>
            <person name="Mavromatis K."/>
            <person name="Mikhailova N."/>
            <person name="Pati A."/>
            <person name="Chen A."/>
            <person name="Palaniappan K."/>
            <person name="Land M."/>
            <person name="Hauser L."/>
            <person name="Chang Y.J."/>
            <person name="Jeffries C.D."/>
            <person name="Chain P."/>
            <person name="Saunders E."/>
            <person name="Brettin T."/>
            <person name="Detter J.C."/>
            <person name="Goker M."/>
            <person name="Bristow J."/>
            <person name="Eisen J.A."/>
            <person name="Markowitz V."/>
            <person name="Hugenholtz P."/>
            <person name="Kyrpides N.C."/>
            <person name="Klenk H.P."/>
            <person name="Han C."/>
        </authorList>
    </citation>
    <scope>NUCLEOTIDE SEQUENCE [LARGE SCALE GENOMIC DNA]</scope>
    <source>
        <strain evidence="10">ATCC 49208 / DSM 771 / VKM B-1644</strain>
    </source>
</reference>
<dbReference type="GO" id="GO:0009254">
    <property type="term" value="P:peptidoglycan turnover"/>
    <property type="evidence" value="ECO:0007669"/>
    <property type="project" value="TreeGrafter"/>
</dbReference>
<dbReference type="CDD" id="cd06583">
    <property type="entry name" value="PGRP"/>
    <property type="match status" value="1"/>
</dbReference>
<organism evidence="9 10">
    <name type="scientific">Desulfofarcimen acetoxidans (strain ATCC 49208 / DSM 771 / KCTC 5769 / VKM B-1644 / 5575)</name>
    <name type="common">Desulfotomaculum acetoxidans</name>
    <dbReference type="NCBI Taxonomy" id="485916"/>
    <lineage>
        <taxon>Bacteria</taxon>
        <taxon>Bacillati</taxon>
        <taxon>Bacillota</taxon>
        <taxon>Clostridia</taxon>
        <taxon>Eubacteriales</taxon>
        <taxon>Peptococcaceae</taxon>
        <taxon>Desulfofarcimen</taxon>
    </lineage>
</organism>
<evidence type="ECO:0000313" key="10">
    <source>
        <dbReference type="Proteomes" id="UP000002217"/>
    </source>
</evidence>
<dbReference type="RefSeq" id="WP_015757409.1">
    <property type="nucleotide sequence ID" value="NC_013216.1"/>
</dbReference>
<dbReference type="EMBL" id="CP001720">
    <property type="protein sequence ID" value="ACV62702.1"/>
    <property type="molecule type" value="Genomic_DNA"/>
</dbReference>
<keyword evidence="5" id="KW-0749">Sporulation</keyword>
<dbReference type="SUPFAM" id="SSF55846">
    <property type="entry name" value="N-acetylmuramoyl-L-alanine amidase-like"/>
    <property type="match status" value="1"/>
</dbReference>
<dbReference type="Proteomes" id="UP000002217">
    <property type="component" value="Chromosome"/>
</dbReference>
<dbReference type="GO" id="GO:0008745">
    <property type="term" value="F:N-acetylmuramoyl-L-alanine amidase activity"/>
    <property type="evidence" value="ECO:0007669"/>
    <property type="project" value="UniProtKB-EC"/>
</dbReference>
<dbReference type="SMART" id="SM00257">
    <property type="entry name" value="LysM"/>
    <property type="match status" value="1"/>
</dbReference>
<dbReference type="InterPro" id="IPR036779">
    <property type="entry name" value="LysM_dom_sf"/>
</dbReference>
<dbReference type="Pfam" id="PF01510">
    <property type="entry name" value="Amidase_2"/>
    <property type="match status" value="1"/>
</dbReference>
<evidence type="ECO:0000256" key="7">
    <source>
        <dbReference type="ARBA" id="ARBA00023316"/>
    </source>
</evidence>
<gene>
    <name evidence="9" type="ordered locus">Dtox_1855</name>
</gene>
<comment type="similarity">
    <text evidence="2">Belongs to the N-acetylmuramoyl-L-alanine amidase 2 family.</text>
</comment>
<dbReference type="SMART" id="SM00644">
    <property type="entry name" value="Ami_2"/>
    <property type="match status" value="1"/>
</dbReference>
<dbReference type="PANTHER" id="PTHR30417">
    <property type="entry name" value="N-ACETYLMURAMOYL-L-ALANINE AMIDASE AMID"/>
    <property type="match status" value="1"/>
</dbReference>
<dbReference type="AlphaFoldDB" id="C8VXP6"/>
<keyword evidence="10" id="KW-1185">Reference proteome</keyword>
<dbReference type="EC" id="3.5.1.28" evidence="3"/>
<keyword evidence="4 9" id="KW-0378">Hydrolase</keyword>
<evidence type="ECO:0000256" key="6">
    <source>
        <dbReference type="ARBA" id="ARBA00023287"/>
    </source>
</evidence>
<dbReference type="Gene3D" id="3.40.80.10">
    <property type="entry name" value="Peptidoglycan recognition protein-like"/>
    <property type="match status" value="1"/>
</dbReference>
<dbReference type="STRING" id="485916.Dtox_1855"/>
<evidence type="ECO:0000256" key="5">
    <source>
        <dbReference type="ARBA" id="ARBA00022969"/>
    </source>
</evidence>
<dbReference type="eggNOG" id="COG5632">
    <property type="taxonomic scope" value="Bacteria"/>
</dbReference>
<feature type="domain" description="LysM" evidence="8">
    <location>
        <begin position="160"/>
        <end position="205"/>
    </location>
</feature>
<accession>C8VXP6</accession>
<dbReference type="InterPro" id="IPR051206">
    <property type="entry name" value="NAMLAA_amidase_2"/>
</dbReference>
<comment type="catalytic activity">
    <reaction evidence="1">
        <text>Hydrolyzes the link between N-acetylmuramoyl residues and L-amino acid residues in certain cell-wall glycopeptides.</text>
        <dbReference type="EC" id="3.5.1.28"/>
    </reaction>
</comment>
<protein>
    <recommendedName>
        <fullName evidence="3">N-acetylmuramoyl-L-alanine amidase</fullName>
        <ecNumber evidence="3">3.5.1.28</ecNumber>
    </recommendedName>
</protein>
<keyword evidence="6" id="KW-0178">Competence</keyword>
<dbReference type="KEGG" id="dae:Dtox_1855"/>
<dbReference type="PANTHER" id="PTHR30417:SF11">
    <property type="entry name" value="N-ACETYLMURAMOYL-L-ALANINE AMIDASE XLYA"/>
    <property type="match status" value="1"/>
</dbReference>
<dbReference type="GO" id="GO:0009253">
    <property type="term" value="P:peptidoglycan catabolic process"/>
    <property type="evidence" value="ECO:0007669"/>
    <property type="project" value="InterPro"/>
</dbReference>
<dbReference type="CDD" id="cd00118">
    <property type="entry name" value="LysM"/>
    <property type="match status" value="1"/>
</dbReference>
<evidence type="ECO:0000313" key="9">
    <source>
        <dbReference type="EMBL" id="ACV62702.1"/>
    </source>
</evidence>
<evidence type="ECO:0000256" key="1">
    <source>
        <dbReference type="ARBA" id="ARBA00001561"/>
    </source>
</evidence>
<evidence type="ECO:0000256" key="2">
    <source>
        <dbReference type="ARBA" id="ARBA00007553"/>
    </source>
</evidence>
<dbReference type="GO" id="GO:0071555">
    <property type="term" value="P:cell wall organization"/>
    <property type="evidence" value="ECO:0007669"/>
    <property type="project" value="UniProtKB-KW"/>
</dbReference>
<evidence type="ECO:0000259" key="8">
    <source>
        <dbReference type="PROSITE" id="PS51782"/>
    </source>
</evidence>
<evidence type="ECO:0000256" key="4">
    <source>
        <dbReference type="ARBA" id="ARBA00022801"/>
    </source>
</evidence>
<dbReference type="InterPro" id="IPR036505">
    <property type="entry name" value="Amidase/PGRP_sf"/>
</dbReference>
<dbReference type="Pfam" id="PF01476">
    <property type="entry name" value="LysM"/>
    <property type="match status" value="1"/>
</dbReference>
<sequence length="208" mass="22953">MVNISVDLLSVGAKNRPGNPMTPKYITVHNTGNTAKGADALAHAAFLKNSNDSTGWHFTVDDKRIVQHIPCWENAWHATDGHGPGNVSSIGIEICVNSDGDYEKAEANAIELIRYLMDKYKIPLTNIVPHQKWYPAKYCPYKILPRWNEFISEIKQPDKVVYTVVAGDNLTKIAAKFGVSLAAIKGANSQIKDFSLIHIGDKINIPLS</sequence>
<dbReference type="GO" id="GO:0030435">
    <property type="term" value="P:sporulation resulting in formation of a cellular spore"/>
    <property type="evidence" value="ECO:0007669"/>
    <property type="project" value="UniProtKB-KW"/>
</dbReference>
<proteinExistence type="inferred from homology"/>
<dbReference type="InterPro" id="IPR002502">
    <property type="entry name" value="Amidase_domain"/>
</dbReference>
<dbReference type="GO" id="GO:0030420">
    <property type="term" value="P:establishment of competence for transformation"/>
    <property type="evidence" value="ECO:0007669"/>
    <property type="project" value="UniProtKB-KW"/>
</dbReference>
<dbReference type="Gene3D" id="3.10.350.10">
    <property type="entry name" value="LysM domain"/>
    <property type="match status" value="1"/>
</dbReference>